<keyword evidence="6" id="KW-1185">Reference proteome</keyword>
<name>A0A7X0F530_9HYPH</name>
<protein>
    <submittedName>
        <fullName evidence="5">DNA-binding FadR family transcriptional regulator</fullName>
    </submittedName>
</protein>
<dbReference type="InterPro" id="IPR036390">
    <property type="entry name" value="WH_DNA-bd_sf"/>
</dbReference>
<proteinExistence type="predicted"/>
<dbReference type="PANTHER" id="PTHR43537:SF44">
    <property type="entry name" value="GNTR FAMILY REGULATORY PROTEIN"/>
    <property type="match status" value="1"/>
</dbReference>
<dbReference type="InterPro" id="IPR011711">
    <property type="entry name" value="GntR_C"/>
</dbReference>
<dbReference type="RefSeq" id="WP_055978806.1">
    <property type="nucleotide sequence ID" value="NZ_BAABEG010000001.1"/>
</dbReference>
<dbReference type="Gene3D" id="1.10.10.10">
    <property type="entry name" value="Winged helix-like DNA-binding domain superfamily/Winged helix DNA-binding domain"/>
    <property type="match status" value="1"/>
</dbReference>
<keyword evidence="1" id="KW-0805">Transcription regulation</keyword>
<accession>A0A7X0F530</accession>
<reference evidence="5 6" key="1">
    <citation type="submission" date="2020-08" db="EMBL/GenBank/DDBJ databases">
        <title>Genomic Encyclopedia of Type Strains, Phase IV (KMG-IV): sequencing the most valuable type-strain genomes for metagenomic binning, comparative biology and taxonomic classification.</title>
        <authorList>
            <person name="Goeker M."/>
        </authorList>
    </citation>
    <scope>NUCLEOTIDE SEQUENCE [LARGE SCALE GENOMIC DNA]</scope>
    <source>
        <strain evidence="5 6">DSM 7051</strain>
    </source>
</reference>
<dbReference type="SMART" id="SM00895">
    <property type="entry name" value="FCD"/>
    <property type="match status" value="1"/>
</dbReference>
<dbReference type="Pfam" id="PF00392">
    <property type="entry name" value="GntR"/>
    <property type="match status" value="1"/>
</dbReference>
<evidence type="ECO:0000256" key="1">
    <source>
        <dbReference type="ARBA" id="ARBA00023015"/>
    </source>
</evidence>
<dbReference type="CDD" id="cd07377">
    <property type="entry name" value="WHTH_GntR"/>
    <property type="match status" value="1"/>
</dbReference>
<keyword evidence="2 5" id="KW-0238">DNA-binding</keyword>
<evidence type="ECO:0000313" key="6">
    <source>
        <dbReference type="Proteomes" id="UP000536262"/>
    </source>
</evidence>
<dbReference type="Gene3D" id="1.20.120.530">
    <property type="entry name" value="GntR ligand-binding domain-like"/>
    <property type="match status" value="1"/>
</dbReference>
<evidence type="ECO:0000259" key="4">
    <source>
        <dbReference type="PROSITE" id="PS50949"/>
    </source>
</evidence>
<evidence type="ECO:0000313" key="5">
    <source>
        <dbReference type="EMBL" id="MBB6353198.1"/>
    </source>
</evidence>
<dbReference type="GO" id="GO:0003677">
    <property type="term" value="F:DNA binding"/>
    <property type="evidence" value="ECO:0007669"/>
    <property type="project" value="UniProtKB-KW"/>
</dbReference>
<dbReference type="AlphaFoldDB" id="A0A7X0F530"/>
<dbReference type="SUPFAM" id="SSF46785">
    <property type="entry name" value="Winged helix' DNA-binding domain"/>
    <property type="match status" value="1"/>
</dbReference>
<dbReference type="InterPro" id="IPR000524">
    <property type="entry name" value="Tscrpt_reg_HTH_GntR"/>
</dbReference>
<comment type="caution">
    <text evidence="5">The sequence shown here is derived from an EMBL/GenBank/DDBJ whole genome shotgun (WGS) entry which is preliminary data.</text>
</comment>
<feature type="domain" description="HTH gntR-type" evidence="4">
    <location>
        <begin position="16"/>
        <end position="84"/>
    </location>
</feature>
<keyword evidence="3" id="KW-0804">Transcription</keyword>
<dbReference type="PROSITE" id="PS50949">
    <property type="entry name" value="HTH_GNTR"/>
    <property type="match status" value="1"/>
</dbReference>
<dbReference type="Proteomes" id="UP000536262">
    <property type="component" value="Unassembled WGS sequence"/>
</dbReference>
<evidence type="ECO:0000256" key="2">
    <source>
        <dbReference type="ARBA" id="ARBA00023125"/>
    </source>
</evidence>
<evidence type="ECO:0000256" key="3">
    <source>
        <dbReference type="ARBA" id="ARBA00023163"/>
    </source>
</evidence>
<dbReference type="SUPFAM" id="SSF48008">
    <property type="entry name" value="GntR ligand-binding domain-like"/>
    <property type="match status" value="1"/>
</dbReference>
<dbReference type="EMBL" id="JACHOU010000002">
    <property type="protein sequence ID" value="MBB6353198.1"/>
    <property type="molecule type" value="Genomic_DNA"/>
</dbReference>
<dbReference type="GO" id="GO:0003700">
    <property type="term" value="F:DNA-binding transcription factor activity"/>
    <property type="evidence" value="ECO:0007669"/>
    <property type="project" value="InterPro"/>
</dbReference>
<dbReference type="SMART" id="SM00345">
    <property type="entry name" value="HTH_GNTR"/>
    <property type="match status" value="1"/>
</dbReference>
<dbReference type="InterPro" id="IPR008920">
    <property type="entry name" value="TF_FadR/GntR_C"/>
</dbReference>
<dbReference type="PANTHER" id="PTHR43537">
    <property type="entry name" value="TRANSCRIPTIONAL REGULATOR, GNTR FAMILY"/>
    <property type="match status" value="1"/>
</dbReference>
<gene>
    <name evidence="5" type="ORF">GGR00_000966</name>
</gene>
<organism evidence="5 6">
    <name type="scientific">Aminobacter aganoensis</name>
    <dbReference type="NCBI Taxonomy" id="83264"/>
    <lineage>
        <taxon>Bacteria</taxon>
        <taxon>Pseudomonadati</taxon>
        <taxon>Pseudomonadota</taxon>
        <taxon>Alphaproteobacteria</taxon>
        <taxon>Hyphomicrobiales</taxon>
        <taxon>Phyllobacteriaceae</taxon>
        <taxon>Aminobacter</taxon>
    </lineage>
</organism>
<dbReference type="InterPro" id="IPR036388">
    <property type="entry name" value="WH-like_DNA-bd_sf"/>
</dbReference>
<dbReference type="Pfam" id="PF07729">
    <property type="entry name" value="FCD"/>
    <property type="match status" value="1"/>
</dbReference>
<sequence>MSGPDAMTKPMLMQERGLPAQIAAEIGRRITRGDLKPGDMLPKELELLSSLQVSRTTLREALKILSTKGFIEAKPRMGTRVLPADRWNTLDPTVLSWQDDSESSETLAEELFEIRLSIEPMAAGLAARRSTAADRAGIRRAFEAMSRQYDDERQSVEADIAFHLQIIQAAHNRFLLPVSSVIRAALTVSIPKTMRTFGGIGHSLSMHEAIAIAIEAKDEAGAEEASRKLIQDTYQRNFRKG</sequence>
<dbReference type="PRINTS" id="PR00035">
    <property type="entry name" value="HTHGNTR"/>
</dbReference>